<protein>
    <submittedName>
        <fullName evidence="8">C-type cytochrome biogenesis protein CcmI</fullName>
    </submittedName>
</protein>
<dbReference type="NCBIfam" id="TIGR03142">
    <property type="entry name" value="cytochro_ccmI"/>
    <property type="match status" value="1"/>
</dbReference>
<feature type="domain" description="Cytochrome c-type biogenesis protein H TPR" evidence="7">
    <location>
        <begin position="132"/>
        <end position="265"/>
    </location>
</feature>
<evidence type="ECO:0000256" key="3">
    <source>
        <dbReference type="ARBA" id="ARBA00022748"/>
    </source>
</evidence>
<keyword evidence="9" id="KW-1185">Reference proteome</keyword>
<reference evidence="8" key="1">
    <citation type="submission" date="2020-11" db="EMBL/GenBank/DDBJ databases">
        <title>Azospira restricta DSM 18626 genome sequence.</title>
        <authorList>
            <person name="Moe W.M."/>
        </authorList>
    </citation>
    <scope>NUCLEOTIDE SEQUENCE</scope>
    <source>
        <strain evidence="8">DSM 18626</strain>
    </source>
</reference>
<dbReference type="Pfam" id="PF23914">
    <property type="entry name" value="TPR_CcmH_CycH"/>
    <property type="match status" value="1"/>
</dbReference>
<evidence type="ECO:0000256" key="5">
    <source>
        <dbReference type="SAM" id="Phobius"/>
    </source>
</evidence>
<dbReference type="Pfam" id="PF23892">
    <property type="entry name" value="Ig_CycH"/>
    <property type="match status" value="1"/>
</dbReference>
<dbReference type="Gene3D" id="1.25.40.10">
    <property type="entry name" value="Tetratricopeptide repeat domain"/>
    <property type="match status" value="1"/>
</dbReference>
<keyword evidence="2" id="KW-0677">Repeat</keyword>
<dbReference type="KEGG" id="ares:IWH25_04670"/>
<dbReference type="RefSeq" id="WP_203388180.1">
    <property type="nucleotide sequence ID" value="NZ_CP064781.1"/>
</dbReference>
<dbReference type="PANTHER" id="PTHR47870">
    <property type="entry name" value="CYTOCHROME C-TYPE BIOGENESIS PROTEIN CCMH"/>
    <property type="match status" value="1"/>
</dbReference>
<dbReference type="GO" id="GO:0017004">
    <property type="term" value="P:cytochrome complex assembly"/>
    <property type="evidence" value="ECO:0007669"/>
    <property type="project" value="UniProtKB-KW"/>
</dbReference>
<evidence type="ECO:0000259" key="6">
    <source>
        <dbReference type="Pfam" id="PF23892"/>
    </source>
</evidence>
<keyword evidence="4" id="KW-0802">TPR repeat</keyword>
<evidence type="ECO:0000313" key="8">
    <source>
        <dbReference type="EMBL" id="QRJ64648.1"/>
    </source>
</evidence>
<keyword evidence="5" id="KW-0472">Membrane</keyword>
<proteinExistence type="predicted"/>
<sequence length="418" mass="44516">MTVFLILAAALVAGALLLVLPPMLGAGRIHAHAQQAQRQAEIVLVVLREQLVEIENAFAAGDIDEAEYHRARSELEQRALEEGEAAQSHTDLRPSRVWALLSALAVPVLAIGIYLTLGEPNGLDPVQTAAPEGGHEISPAQIAQMVSQLATRLERDPDNPEGWVMLARSYAMMQDFQTATATYQKIGHDMPEHPDVFAEWGDLIAGAQGRKVSGEAERLVKGALALDPNHMKALALAGTAAFQQQDFVKASAYWEQVLAQVPPSEDFARSIRASINEARTKGGMPALDHEALPQAGADKEAGVGAPLSGLTVKGRVTLAPEIASRAAADDAVFLFVRPAQGGKPLAALRYRVADLPAEFSFEKAERMSDGPVPDRVSIGARVSKLSEAAPRSGDLEGRTVAVAPNATAVAVVIDRIRE</sequence>
<evidence type="ECO:0000313" key="9">
    <source>
        <dbReference type="Proteomes" id="UP000663444"/>
    </source>
</evidence>
<dbReference type="PANTHER" id="PTHR47870:SF4">
    <property type="entry name" value="CYTOCHROME C-TYPE BIOGENESIS PROTEIN CYCH"/>
    <property type="match status" value="1"/>
</dbReference>
<dbReference type="Proteomes" id="UP000663444">
    <property type="component" value="Chromosome"/>
</dbReference>
<dbReference type="InterPro" id="IPR056413">
    <property type="entry name" value="TPR_CcmH_CycH"/>
</dbReference>
<name>A0A974SQT4_9RHOO</name>
<feature type="domain" description="Cytochrome c-type biogenesis protein H Ig-like" evidence="6">
    <location>
        <begin position="313"/>
        <end position="414"/>
    </location>
</feature>
<comment type="subcellular location">
    <subcellularLocation>
        <location evidence="1">Cell envelope</location>
    </subcellularLocation>
</comment>
<evidence type="ECO:0000256" key="4">
    <source>
        <dbReference type="ARBA" id="ARBA00022803"/>
    </source>
</evidence>
<dbReference type="SUPFAM" id="SSF48452">
    <property type="entry name" value="TPR-like"/>
    <property type="match status" value="1"/>
</dbReference>
<accession>A0A974SQT4</accession>
<evidence type="ECO:0000256" key="2">
    <source>
        <dbReference type="ARBA" id="ARBA00022737"/>
    </source>
</evidence>
<keyword evidence="5" id="KW-1133">Transmembrane helix</keyword>
<organism evidence="8 9">
    <name type="scientific">Azospira restricta</name>
    <dbReference type="NCBI Taxonomy" id="404405"/>
    <lineage>
        <taxon>Bacteria</taxon>
        <taxon>Pseudomonadati</taxon>
        <taxon>Pseudomonadota</taxon>
        <taxon>Betaproteobacteria</taxon>
        <taxon>Rhodocyclales</taxon>
        <taxon>Rhodocyclaceae</taxon>
        <taxon>Azospira</taxon>
    </lineage>
</organism>
<gene>
    <name evidence="8" type="primary">ccmI</name>
    <name evidence="8" type="ORF">IWH25_04670</name>
</gene>
<dbReference type="InterPro" id="IPR017560">
    <property type="entry name" value="Cyt_c_biogenesis_CcmI"/>
</dbReference>
<evidence type="ECO:0000256" key="1">
    <source>
        <dbReference type="ARBA" id="ARBA00004196"/>
    </source>
</evidence>
<keyword evidence="5" id="KW-0812">Transmembrane</keyword>
<dbReference type="InterPro" id="IPR056412">
    <property type="entry name" value="Ig_CycH"/>
</dbReference>
<feature type="transmembrane region" description="Helical" evidence="5">
    <location>
        <begin position="97"/>
        <end position="117"/>
    </location>
</feature>
<evidence type="ECO:0000259" key="7">
    <source>
        <dbReference type="Pfam" id="PF23914"/>
    </source>
</evidence>
<dbReference type="AlphaFoldDB" id="A0A974SQT4"/>
<dbReference type="EMBL" id="CP064781">
    <property type="protein sequence ID" value="QRJ64648.1"/>
    <property type="molecule type" value="Genomic_DNA"/>
</dbReference>
<dbReference type="InterPro" id="IPR051263">
    <property type="entry name" value="C-type_cytochrome_biogenesis"/>
</dbReference>
<keyword evidence="3" id="KW-0201">Cytochrome c-type biogenesis</keyword>
<dbReference type="InterPro" id="IPR011990">
    <property type="entry name" value="TPR-like_helical_dom_sf"/>
</dbReference>
<dbReference type="GO" id="GO:0005886">
    <property type="term" value="C:plasma membrane"/>
    <property type="evidence" value="ECO:0007669"/>
    <property type="project" value="TreeGrafter"/>
</dbReference>
<dbReference type="GO" id="GO:0030313">
    <property type="term" value="C:cell envelope"/>
    <property type="evidence" value="ECO:0007669"/>
    <property type="project" value="UniProtKB-SubCell"/>
</dbReference>